<evidence type="ECO:0000256" key="1">
    <source>
        <dbReference type="ARBA" id="ARBA00007177"/>
    </source>
</evidence>
<name>A0A1H9V3W9_9RHOB</name>
<dbReference type="Pfam" id="PF01774">
    <property type="entry name" value="UreD"/>
    <property type="match status" value="1"/>
</dbReference>
<sequence>MFDDTGSQTMQRVRGRAAVGFSSRADGSCRLSQLDQAGSAKAFLPSTHRAVPEVVFLNTAGGLTSGDRLEYRMTVPQGGVVTATTQTAERAYDAGGGPSAEVSVGAEVAAGGRLDWLPQETILYDGAALTRRTEIALSGDATCLLAETLVLGRAAMGETVGRLALFDSRRVLRNGIPVFADPVRLAPDVLSDDGPALLGGARALATVALVGPGAEDAAHGLRALTAPEGVRWAVSGWNGRTLIRAVAGDGFEMRRAVAQWLQHLRGGPLPRVWQG</sequence>
<evidence type="ECO:0000313" key="4">
    <source>
        <dbReference type="EMBL" id="SES16436.1"/>
    </source>
</evidence>
<keyword evidence="5" id="KW-1185">Reference proteome</keyword>
<dbReference type="PANTHER" id="PTHR33643">
    <property type="entry name" value="UREASE ACCESSORY PROTEIN D"/>
    <property type="match status" value="1"/>
</dbReference>
<comment type="function">
    <text evidence="3">Required for maturation of urease via the functional incorporation of the urease nickel metallocenter.</text>
</comment>
<comment type="subunit">
    <text evidence="3">UreD, UreF and UreG form a complex that acts as a GTP-hydrolysis-dependent molecular chaperone, activating the urease apoprotein by helping to assemble the nickel containing metallocenter of UreC. The UreE protein probably delivers the nickel.</text>
</comment>
<dbReference type="OrthoDB" id="9798842at2"/>
<dbReference type="HAMAP" id="MF_01384">
    <property type="entry name" value="UreD"/>
    <property type="match status" value="1"/>
</dbReference>
<proteinExistence type="inferred from homology"/>
<comment type="subcellular location">
    <subcellularLocation>
        <location evidence="3">Cytoplasm</location>
    </subcellularLocation>
</comment>
<dbReference type="PANTHER" id="PTHR33643:SF1">
    <property type="entry name" value="UREASE ACCESSORY PROTEIN D"/>
    <property type="match status" value="1"/>
</dbReference>
<reference evidence="4 5" key="1">
    <citation type="submission" date="2016-10" db="EMBL/GenBank/DDBJ databases">
        <authorList>
            <person name="de Groot N.N."/>
        </authorList>
    </citation>
    <scope>NUCLEOTIDE SEQUENCE [LARGE SCALE GENOMIC DNA]</scope>
    <source>
        <strain evidence="4 5">DSM 23042</strain>
    </source>
</reference>
<protein>
    <recommendedName>
        <fullName evidence="3">Urease accessory protein UreD</fullName>
    </recommendedName>
</protein>
<keyword evidence="2 3" id="KW-0143">Chaperone</keyword>
<dbReference type="GO" id="GO:0016151">
    <property type="term" value="F:nickel cation binding"/>
    <property type="evidence" value="ECO:0007669"/>
    <property type="project" value="UniProtKB-UniRule"/>
</dbReference>
<gene>
    <name evidence="3" type="primary">ureD</name>
    <name evidence="4" type="ORF">SAMN04490244_106233</name>
</gene>
<evidence type="ECO:0000256" key="3">
    <source>
        <dbReference type="HAMAP-Rule" id="MF_01384"/>
    </source>
</evidence>
<accession>A0A1H9V3W9</accession>
<evidence type="ECO:0000313" key="5">
    <source>
        <dbReference type="Proteomes" id="UP000198885"/>
    </source>
</evidence>
<dbReference type="InterPro" id="IPR002669">
    <property type="entry name" value="UreD"/>
</dbReference>
<dbReference type="GO" id="GO:0005737">
    <property type="term" value="C:cytoplasm"/>
    <property type="evidence" value="ECO:0007669"/>
    <property type="project" value="UniProtKB-SubCell"/>
</dbReference>
<comment type="similarity">
    <text evidence="1 3">Belongs to the UreD family.</text>
</comment>
<keyword evidence="3" id="KW-0996">Nickel insertion</keyword>
<keyword evidence="3" id="KW-0963">Cytoplasm</keyword>
<dbReference type="STRING" id="641238.SAMN04490244_106233"/>
<dbReference type="AlphaFoldDB" id="A0A1H9V3W9"/>
<dbReference type="RefSeq" id="WP_092693919.1">
    <property type="nucleotide sequence ID" value="NZ_FOGU01000006.1"/>
</dbReference>
<dbReference type="EMBL" id="FOGU01000006">
    <property type="protein sequence ID" value="SES16436.1"/>
    <property type="molecule type" value="Genomic_DNA"/>
</dbReference>
<dbReference type="Proteomes" id="UP000198885">
    <property type="component" value="Unassembled WGS sequence"/>
</dbReference>
<evidence type="ECO:0000256" key="2">
    <source>
        <dbReference type="ARBA" id="ARBA00023186"/>
    </source>
</evidence>
<organism evidence="4 5">
    <name type="scientific">Tranquillimonas rosea</name>
    <dbReference type="NCBI Taxonomy" id="641238"/>
    <lineage>
        <taxon>Bacteria</taxon>
        <taxon>Pseudomonadati</taxon>
        <taxon>Pseudomonadota</taxon>
        <taxon>Alphaproteobacteria</taxon>
        <taxon>Rhodobacterales</taxon>
        <taxon>Roseobacteraceae</taxon>
        <taxon>Tranquillimonas</taxon>
    </lineage>
</organism>